<proteinExistence type="predicted"/>
<protein>
    <submittedName>
        <fullName evidence="3">2OG-Fe(II) oxygenase</fullName>
    </submittedName>
</protein>
<dbReference type="RefSeq" id="WP_269033805.1">
    <property type="nucleotide sequence ID" value="NZ_CP114040.1"/>
</dbReference>
<dbReference type="PANTHER" id="PTHR33099">
    <property type="entry name" value="FE2OG DIOXYGENASE DOMAIN-CONTAINING PROTEIN"/>
    <property type="match status" value="1"/>
</dbReference>
<feature type="domain" description="Fe2OG dioxygenase" evidence="2">
    <location>
        <begin position="115"/>
        <end position="255"/>
    </location>
</feature>
<organism evidence="3 4">
    <name type="scientific">Nannocystis punicea</name>
    <dbReference type="NCBI Taxonomy" id="2995304"/>
    <lineage>
        <taxon>Bacteria</taxon>
        <taxon>Pseudomonadati</taxon>
        <taxon>Myxococcota</taxon>
        <taxon>Polyangia</taxon>
        <taxon>Nannocystales</taxon>
        <taxon>Nannocystaceae</taxon>
        <taxon>Nannocystis</taxon>
    </lineage>
</organism>
<reference evidence="3" key="1">
    <citation type="submission" date="2022-11" db="EMBL/GenBank/DDBJ databases">
        <title>Minimal conservation of predation-associated metabolite biosynthetic gene clusters underscores biosynthetic potential of Myxococcota including descriptions for ten novel species: Archangium lansinium sp. nov., Myxococcus landrumus sp. nov., Nannocystis bai.</title>
        <authorList>
            <person name="Ahearne A."/>
            <person name="Stevens C."/>
            <person name="Dowd S."/>
        </authorList>
    </citation>
    <scope>NUCLEOTIDE SEQUENCE</scope>
    <source>
        <strain evidence="3">Fl3</strain>
    </source>
</reference>
<dbReference type="Proteomes" id="UP001164459">
    <property type="component" value="Chromosome"/>
</dbReference>
<feature type="region of interest" description="Disordered" evidence="1">
    <location>
        <begin position="198"/>
        <end position="219"/>
    </location>
</feature>
<dbReference type="PANTHER" id="PTHR33099:SF14">
    <property type="entry name" value="PROLYL 4-HYDROXYLASE ALPHA SUBUNIT FE(2+) 2OG DIOXYGENASE DOMAIN-CONTAINING PROTEIN"/>
    <property type="match status" value="1"/>
</dbReference>
<dbReference type="PROSITE" id="PS51471">
    <property type="entry name" value="FE2OG_OXY"/>
    <property type="match status" value="1"/>
</dbReference>
<evidence type="ECO:0000256" key="1">
    <source>
        <dbReference type="SAM" id="MobiDB-lite"/>
    </source>
</evidence>
<gene>
    <name evidence="3" type="ORF">O0S08_35100</name>
</gene>
<evidence type="ECO:0000313" key="4">
    <source>
        <dbReference type="Proteomes" id="UP001164459"/>
    </source>
</evidence>
<keyword evidence="4" id="KW-1185">Reference proteome</keyword>
<evidence type="ECO:0000259" key="2">
    <source>
        <dbReference type="PROSITE" id="PS51471"/>
    </source>
</evidence>
<dbReference type="EMBL" id="CP114040">
    <property type="protein sequence ID" value="WAS91442.1"/>
    <property type="molecule type" value="Genomic_DNA"/>
</dbReference>
<name>A0ABY7GWY9_9BACT</name>
<evidence type="ECO:0000313" key="3">
    <source>
        <dbReference type="EMBL" id="WAS91442.1"/>
    </source>
</evidence>
<sequence>MIRLTADSPLSAALDAISEPLACSGVCAPDAPLALVLADDGELVVDLADPDGTVERLLAHAEPAPFGDHERTHFDPAVRRALRLRDRGRVRLRGFDPARHGVLAEVEALLSPRERLVAALTDVQIYPPGGHFVRHRDTPRDGDMLGTLVVLLPLPHSGGDLTIREGDVTRAILRDSSGAASDAPIREVVHVFEDMPEETAGSREVRGGEARTVPGDSREAPPGALRWAAFFADVEHAIDVVRDGHRVVVTYALSRSGAPREPTDDRAAPFREALARELAGRELLPNGGVLLLPCTRRVIVPRGSNAGPALRDLRGLDRELAEAGRALGLEVRVRQCVAASEADAPVDLAAVDLARLREALAEPSLAGLGELVTFAEEGHVLEYLAGGDAVSSLAPLLLARDGDESVLVRARARATLIHEACFSADGYFGNEHYDAWLHALVAVEMVIPSLAARGLVEPEPARRVRHAKFGDGTVVSEQRSDDNLMLVVRFDDGQERRLLRRFLVDL</sequence>
<accession>A0ABY7GWY9</accession>
<dbReference type="InterPro" id="IPR005123">
    <property type="entry name" value="Oxoglu/Fe-dep_dioxygenase_dom"/>
</dbReference>
<dbReference type="Gene3D" id="2.60.120.620">
    <property type="entry name" value="q2cbj1_9rhob like domain"/>
    <property type="match status" value="1"/>
</dbReference>
<feature type="compositionally biased region" description="Basic and acidic residues" evidence="1">
    <location>
        <begin position="200"/>
        <end position="209"/>
    </location>
</feature>